<accession>A0ABY8L365</accession>
<keyword evidence="2" id="KW-1185">Reference proteome</keyword>
<dbReference type="InterPro" id="IPR045538">
    <property type="entry name" value="CIS_TMP"/>
</dbReference>
<sequence>MRNNERHIVATCVWDTQFDDKHKAVDLQNSLSHWSQYHLQEALIAVFNEVCPEEQTLKIKKLELHLGEVNYDNLKEDLSEKIKKELYKKLQQILLYPTRYQQEVEILHEKTSQIKVLEYFLLRGTLPWDYQTAYGALNQLLETQWQNNKQELIAMLWSVGTHENARRRIAWQLTEKNIVTIVENIASNNQEYVQNIAKELVKIQEKENVVQIGLHDFKRNVWFWILNYMFVERGTMFNKVAFVKSMIRQMANHFNMEYSELLEIIEEAVNNVKNQYFIKNEFITIINELSKEQLTGTVTTHSTDKQLEYYWEFLFNQLNNSELRSTSVQKKELNELLLSLKKQDEQRFKRILKPLLNKNETFWKGILKDITPEVIEALISALNASTSSLRNQIRFLNALQLPVELKTTAQQLWGIGFLYAKKVLVSSSNQQPFLNYLVTQLSKTTQKDKEEVITSILSAEIQSRAKLIHHLPLYTDLKEAYLQALIKSDYKLKGEHIEEVVQQLHRLFETTSTDVALIEKLQEIMLYWMVTRPTSSLVVLKKYQEDEKFRKTIKNILADETIAYQVLKILDAKAAKILDVLEGILDDLLINETQRIGVFQDIRKHVTSIVVKITVKRTTTTTYEFLQKFIEELKLQSHIHSSEDFKICVLKIVTHKKWKLLRLTSQQKRALEQKVMNFTSRNMLGFLVASIKNNEYTPQEIAKALATIIHAKQYEHVEFKKQETTFITYLIPKAHASLKTYWVQVYTNQLRKTGYKESTQKIQQVLEGLFWQCLVNYAHYKGSETRFIRMLQEAVEQNYKKIQASENYGKKRQRVSEDHENSITKNTSSWEFFNSVLHELEQPKAGELLKFKNKTKTLENALLWSLEMVPYPIKNKLINRKTMHQLKKHISFEQLLSLLIADTSLKETQREFYKGLLVLFTIATTIQQSTKFKEFFWNTFVDRYHTSESESALKTITLKTFSELQKENEFNSEILLRIVKDKKVLVPKMLLNILKEQHTRFVQLAQPDKEVVSELLRHFQADKLEKVAIHVLKYQEIPHWLHYQKTVTIRQLINEIAVFHPLLFLKTLRSEYISKIQFTALSKELNFNLVIQKLQQLYPVRRKQLGVITKLHQVLSSVKIKGVPTYQVQSIIEVLVLKAWINVQWKLIDSITIWNELLWELSTRRRLAAKDFFSAFDKLKEQLPIPLQLTYEGMSRAAPPEERKIETKQETKKINSKTNIKQTNMSKTQVMVRNAGMVLLNSYFSMLLERLNLVKNNDFVSEEAQQKAALYLQYVVTGLESTEEQLLPLNKVLCGIPVETPIAVSIEISNSEKELINGLLNSCIDYWSAIGSSTVDGFRGNWLVREGLLKEEEERWQLTVEKRPYDVLMLKSPFFFSIIKLPWMSKPLHVSWPF</sequence>
<protein>
    <submittedName>
        <fullName evidence="1">Contractile injection system tape measure protein</fullName>
    </submittedName>
</protein>
<reference evidence="1 2" key="1">
    <citation type="submission" date="2023-04" db="EMBL/GenBank/DDBJ databases">
        <title>Tenacibaculum tangerinum sp. nov., isolated from sea tidal flat of South Korea.</title>
        <authorList>
            <person name="Lee S.H."/>
            <person name="Kim J.-J."/>
        </authorList>
    </citation>
    <scope>NUCLEOTIDE SEQUENCE [LARGE SCALE GENOMIC DNA]</scope>
    <source>
        <strain evidence="1 2">GRR-S3-23</strain>
    </source>
</reference>
<gene>
    <name evidence="1" type="ORF">P8625_00675</name>
</gene>
<evidence type="ECO:0000313" key="2">
    <source>
        <dbReference type="Proteomes" id="UP001232001"/>
    </source>
</evidence>
<name>A0ABY8L365_9FLAO</name>
<dbReference type="EMBL" id="CP122539">
    <property type="protein sequence ID" value="WGH75709.1"/>
    <property type="molecule type" value="Genomic_DNA"/>
</dbReference>
<organism evidence="1 2">
    <name type="scientific">Tenacibaculum tangerinum</name>
    <dbReference type="NCBI Taxonomy" id="3038772"/>
    <lineage>
        <taxon>Bacteria</taxon>
        <taxon>Pseudomonadati</taxon>
        <taxon>Bacteroidota</taxon>
        <taxon>Flavobacteriia</taxon>
        <taxon>Flavobacteriales</taxon>
        <taxon>Flavobacteriaceae</taxon>
        <taxon>Tenacibaculum</taxon>
    </lineage>
</organism>
<dbReference type="Proteomes" id="UP001232001">
    <property type="component" value="Chromosome"/>
</dbReference>
<dbReference type="Pfam" id="PF19268">
    <property type="entry name" value="CIS_TMP"/>
    <property type="match status" value="2"/>
</dbReference>
<evidence type="ECO:0000313" key="1">
    <source>
        <dbReference type="EMBL" id="WGH75709.1"/>
    </source>
</evidence>
<dbReference type="RefSeq" id="WP_279651583.1">
    <property type="nucleotide sequence ID" value="NZ_CP122539.1"/>
</dbReference>
<proteinExistence type="predicted"/>